<evidence type="ECO:0000256" key="1">
    <source>
        <dbReference type="SAM" id="MobiDB-lite"/>
    </source>
</evidence>
<dbReference type="VEuPathDB" id="FungiDB:PC110_g14433"/>
<dbReference type="AlphaFoldDB" id="A0A329S006"/>
<organism evidence="5 6">
    <name type="scientific">Phytophthora cactorum</name>
    <dbReference type="NCBI Taxonomy" id="29920"/>
    <lineage>
        <taxon>Eukaryota</taxon>
        <taxon>Sar</taxon>
        <taxon>Stramenopiles</taxon>
        <taxon>Oomycota</taxon>
        <taxon>Peronosporomycetes</taxon>
        <taxon>Peronosporales</taxon>
        <taxon>Peronosporaceae</taxon>
        <taxon>Phytophthora</taxon>
    </lineage>
</organism>
<dbReference type="Proteomes" id="UP000697107">
    <property type="component" value="Unassembled WGS sequence"/>
</dbReference>
<feature type="region of interest" description="Disordered" evidence="1">
    <location>
        <begin position="207"/>
        <end position="243"/>
    </location>
</feature>
<evidence type="ECO:0000313" key="2">
    <source>
        <dbReference type="EMBL" id="KAG2863418.1"/>
    </source>
</evidence>
<evidence type="ECO:0000313" key="4">
    <source>
        <dbReference type="EMBL" id="KAG2993166.1"/>
    </source>
</evidence>
<dbReference type="EMBL" id="RCMI01000230">
    <property type="protein sequence ID" value="KAG2924084.1"/>
    <property type="molecule type" value="Genomic_DNA"/>
</dbReference>
<accession>A0A329S006</accession>
<evidence type="ECO:0000313" key="5">
    <source>
        <dbReference type="EMBL" id="RAW29196.1"/>
    </source>
</evidence>
<proteinExistence type="predicted"/>
<dbReference type="EMBL" id="MJFZ01000442">
    <property type="protein sequence ID" value="RAW29196.1"/>
    <property type="molecule type" value="Genomic_DNA"/>
</dbReference>
<reference evidence="2" key="2">
    <citation type="submission" date="2018-10" db="EMBL/GenBank/DDBJ databases">
        <title>Effector identification in a new, highly contiguous assembly of the strawberry crown rot pathogen Phytophthora cactorum.</title>
        <authorList>
            <person name="Armitage A.D."/>
            <person name="Nellist C.F."/>
            <person name="Bates H."/>
            <person name="Vickerstaff R.J."/>
            <person name="Harrison R.J."/>
        </authorList>
    </citation>
    <scope>NUCLEOTIDE SEQUENCE</scope>
    <source>
        <strain evidence="2">15-7</strain>
        <strain evidence="3">4032</strain>
        <strain evidence="4">P415</strain>
    </source>
</reference>
<gene>
    <name evidence="5" type="ORF">PC110_g14433</name>
    <name evidence="2" type="ORF">PC113_g5478</name>
    <name evidence="3" type="ORF">PC115_g8734</name>
    <name evidence="4" type="ORF">PC118_g4163</name>
</gene>
<feature type="region of interest" description="Disordered" evidence="1">
    <location>
        <begin position="90"/>
        <end position="188"/>
    </location>
</feature>
<evidence type="ECO:0000313" key="6">
    <source>
        <dbReference type="Proteomes" id="UP000251314"/>
    </source>
</evidence>
<dbReference type="EMBL" id="RCML01000076">
    <property type="protein sequence ID" value="KAG2993166.1"/>
    <property type="molecule type" value="Genomic_DNA"/>
</dbReference>
<sequence length="375" mass="41677">MYWEKLDQIEDTYRKPIRSSEPARKEKPYDDRVYEYYVNMREEDKSSVSDLLFYCRSVDEFVKDYSNPHSQKMWVRRFIRHFFCSTSEVDETPASAGQQGGGDDVGEGPSDGTKAKSVRKTPSGGVRNCDRLGGSATGENDARLDENAAGENADENGDRLDENAAGENADENGGRLDESADDNNGGGAGGNVDDIAGCIGENAGDDAADLESVSGDIDCGESARGSASDYDPSHQDEGVSDSDGSLFELDEVAEKSVTTYDRGFFRKRTYKNEDAVDWSDGKSYVAVFRDDLNNLLPGQLMTETALDYFIHRHLARLPGVSVHGTHLFRSIELAWETKDADKREERFASLRELISWKPHRYVLLLVWCSDFSEIA</sequence>
<dbReference type="Proteomes" id="UP000735874">
    <property type="component" value="Unassembled WGS sequence"/>
</dbReference>
<keyword evidence="6" id="KW-1185">Reference proteome</keyword>
<evidence type="ECO:0000313" key="3">
    <source>
        <dbReference type="EMBL" id="KAG2924084.1"/>
    </source>
</evidence>
<dbReference type="Proteomes" id="UP000774804">
    <property type="component" value="Unassembled WGS sequence"/>
</dbReference>
<protein>
    <submittedName>
        <fullName evidence="5">Uncharacterized protein</fullName>
    </submittedName>
</protein>
<dbReference type="OrthoDB" id="129665at2759"/>
<dbReference type="Proteomes" id="UP000251314">
    <property type="component" value="Unassembled WGS sequence"/>
</dbReference>
<reference evidence="5 6" key="1">
    <citation type="submission" date="2018-01" db="EMBL/GenBank/DDBJ databases">
        <title>Draft genome of the strawberry crown rot pathogen Phytophthora cactorum.</title>
        <authorList>
            <person name="Armitage A.D."/>
            <person name="Lysoe E."/>
            <person name="Nellist C.F."/>
            <person name="Harrison R.J."/>
            <person name="Brurberg M.B."/>
        </authorList>
    </citation>
    <scope>NUCLEOTIDE SEQUENCE [LARGE SCALE GENOMIC DNA]</scope>
    <source>
        <strain evidence="5 6">10300</strain>
    </source>
</reference>
<dbReference type="EMBL" id="RCMG01000105">
    <property type="protein sequence ID" value="KAG2863418.1"/>
    <property type="molecule type" value="Genomic_DNA"/>
</dbReference>
<name>A0A329S006_9STRA</name>
<comment type="caution">
    <text evidence="5">The sequence shown here is derived from an EMBL/GenBank/DDBJ whole genome shotgun (WGS) entry which is preliminary data.</text>
</comment>